<dbReference type="OrthoDB" id="667966at2"/>
<evidence type="ECO:0000313" key="7">
    <source>
        <dbReference type="Proteomes" id="UP000184066"/>
    </source>
</evidence>
<keyword evidence="7" id="KW-1185">Reference proteome</keyword>
<dbReference type="GO" id="GO:0003677">
    <property type="term" value="F:DNA binding"/>
    <property type="evidence" value="ECO:0007669"/>
    <property type="project" value="UniProtKB-KW"/>
</dbReference>
<dbReference type="Gene3D" id="2.60.120.10">
    <property type="entry name" value="Jelly Rolls"/>
    <property type="match status" value="1"/>
</dbReference>
<dbReference type="PANTHER" id="PTHR24567">
    <property type="entry name" value="CRP FAMILY TRANSCRIPTIONAL REGULATORY PROTEIN"/>
    <property type="match status" value="1"/>
</dbReference>
<keyword evidence="3" id="KW-0804">Transcription</keyword>
<accession>A0A1M7TJT0</accession>
<dbReference type="PROSITE" id="PS51063">
    <property type="entry name" value="HTH_CRP_2"/>
    <property type="match status" value="1"/>
</dbReference>
<dbReference type="SMART" id="SM00419">
    <property type="entry name" value="HTH_CRP"/>
    <property type="match status" value="1"/>
</dbReference>
<evidence type="ECO:0000259" key="5">
    <source>
        <dbReference type="PROSITE" id="PS51063"/>
    </source>
</evidence>
<evidence type="ECO:0000256" key="2">
    <source>
        <dbReference type="ARBA" id="ARBA00023125"/>
    </source>
</evidence>
<evidence type="ECO:0000313" key="6">
    <source>
        <dbReference type="EMBL" id="SHN70977.1"/>
    </source>
</evidence>
<organism evidence="6 7">
    <name type="scientific">Oceanicella actignis</name>
    <dbReference type="NCBI Taxonomy" id="1189325"/>
    <lineage>
        <taxon>Bacteria</taxon>
        <taxon>Pseudomonadati</taxon>
        <taxon>Pseudomonadota</taxon>
        <taxon>Alphaproteobacteria</taxon>
        <taxon>Rhodobacterales</taxon>
        <taxon>Paracoccaceae</taxon>
        <taxon>Oceanicella</taxon>
    </lineage>
</organism>
<dbReference type="InterPro" id="IPR036388">
    <property type="entry name" value="WH-like_DNA-bd_sf"/>
</dbReference>
<keyword evidence="2" id="KW-0238">DNA-binding</keyword>
<dbReference type="Pfam" id="PF00027">
    <property type="entry name" value="cNMP_binding"/>
    <property type="match status" value="1"/>
</dbReference>
<dbReference type="CDD" id="cd00038">
    <property type="entry name" value="CAP_ED"/>
    <property type="match status" value="1"/>
</dbReference>
<protein>
    <submittedName>
        <fullName evidence="6">CRP/FNR family transcriptional regulator, anaerobic regulatory protein</fullName>
    </submittedName>
</protein>
<reference evidence="6 7" key="1">
    <citation type="submission" date="2016-12" db="EMBL/GenBank/DDBJ databases">
        <authorList>
            <person name="Song W.-J."/>
            <person name="Kurnit D.M."/>
        </authorList>
    </citation>
    <scope>NUCLEOTIDE SEQUENCE [LARGE SCALE GENOMIC DNA]</scope>
    <source>
        <strain evidence="6 7">CGMCC 1.10808</strain>
    </source>
</reference>
<dbReference type="CDD" id="cd00092">
    <property type="entry name" value="HTH_CRP"/>
    <property type="match status" value="1"/>
</dbReference>
<proteinExistence type="predicted"/>
<dbReference type="InterPro" id="IPR050397">
    <property type="entry name" value="Env_Response_Regulators"/>
</dbReference>
<dbReference type="InterPro" id="IPR018335">
    <property type="entry name" value="Tscrpt_reg_HTH_Crp-type_CS"/>
</dbReference>
<dbReference type="InterPro" id="IPR036390">
    <property type="entry name" value="WH_DNA-bd_sf"/>
</dbReference>
<dbReference type="PRINTS" id="PR00034">
    <property type="entry name" value="HTHCRP"/>
</dbReference>
<dbReference type="NCBIfam" id="NF045989">
    <property type="entry name" value="TransRegFnrLRhodb"/>
    <property type="match status" value="1"/>
</dbReference>
<evidence type="ECO:0000259" key="4">
    <source>
        <dbReference type="PROSITE" id="PS50042"/>
    </source>
</evidence>
<dbReference type="Gene3D" id="1.10.10.10">
    <property type="entry name" value="Winged helix-like DNA-binding domain superfamily/Winged helix DNA-binding domain"/>
    <property type="match status" value="1"/>
</dbReference>
<dbReference type="Pfam" id="PF13545">
    <property type="entry name" value="HTH_Crp_2"/>
    <property type="match status" value="1"/>
</dbReference>
<dbReference type="EMBL" id="FRDL01000007">
    <property type="protein sequence ID" value="SHN70977.1"/>
    <property type="molecule type" value="Genomic_DNA"/>
</dbReference>
<gene>
    <name evidence="6" type="ORF">SAMN05216200_10765</name>
</gene>
<dbReference type="InterPro" id="IPR014710">
    <property type="entry name" value="RmlC-like_jellyroll"/>
</dbReference>
<dbReference type="RefSeq" id="WP_072747694.1">
    <property type="nucleotide sequence ID" value="NZ_FOHL01000007.1"/>
</dbReference>
<dbReference type="AlphaFoldDB" id="A0A1M7TJT0"/>
<name>A0A1M7TJT0_9RHOB</name>
<dbReference type="SMART" id="SM00100">
    <property type="entry name" value="cNMP"/>
    <property type="match status" value="1"/>
</dbReference>
<dbReference type="Proteomes" id="UP000184066">
    <property type="component" value="Unassembled WGS sequence"/>
</dbReference>
<sequence length="249" mass="27633">MKPATTLRPERERCADCLIRHRAVCSHCGPAELEFLDAIKSYRTFKPGEEITAMGQETDFLGSVVNGVVSLSRILADGRRQMVGLLFPSDFIGRPMRAQAPFDAIAVTDVKLCIFSRPRFEALLRDTPSLESRLLEMTLDELDAARDWMVLLGRKTAREKMASFFLLVARRLAAVARAELRDGVELELPLTREDMADFLGLTIETVSRQISALRKAGAIELTDARHMRIPDIAALAEIAGDDDDGGMID</sequence>
<dbReference type="SUPFAM" id="SSF51206">
    <property type="entry name" value="cAMP-binding domain-like"/>
    <property type="match status" value="1"/>
</dbReference>
<dbReference type="GO" id="GO:0005829">
    <property type="term" value="C:cytosol"/>
    <property type="evidence" value="ECO:0007669"/>
    <property type="project" value="TreeGrafter"/>
</dbReference>
<dbReference type="InterPro" id="IPR012318">
    <property type="entry name" value="HTH_CRP"/>
</dbReference>
<dbReference type="InterPro" id="IPR018490">
    <property type="entry name" value="cNMP-bd_dom_sf"/>
</dbReference>
<evidence type="ECO:0000256" key="1">
    <source>
        <dbReference type="ARBA" id="ARBA00023015"/>
    </source>
</evidence>
<dbReference type="PANTHER" id="PTHR24567:SF75">
    <property type="entry name" value="FUMARATE AND NITRATE REDUCTION REGULATORY PROTEIN"/>
    <property type="match status" value="1"/>
</dbReference>
<dbReference type="GO" id="GO:0003700">
    <property type="term" value="F:DNA-binding transcription factor activity"/>
    <property type="evidence" value="ECO:0007669"/>
    <property type="project" value="InterPro"/>
</dbReference>
<evidence type="ECO:0000256" key="3">
    <source>
        <dbReference type="ARBA" id="ARBA00023163"/>
    </source>
</evidence>
<feature type="domain" description="HTH crp-type" evidence="5">
    <location>
        <begin position="155"/>
        <end position="233"/>
    </location>
</feature>
<dbReference type="PROSITE" id="PS00042">
    <property type="entry name" value="HTH_CRP_1"/>
    <property type="match status" value="1"/>
</dbReference>
<dbReference type="SUPFAM" id="SSF46785">
    <property type="entry name" value="Winged helix' DNA-binding domain"/>
    <property type="match status" value="1"/>
</dbReference>
<keyword evidence="1" id="KW-0805">Transcription regulation</keyword>
<dbReference type="PROSITE" id="PS50042">
    <property type="entry name" value="CNMP_BINDING_3"/>
    <property type="match status" value="1"/>
</dbReference>
<dbReference type="STRING" id="1189325.SAMN04488119_10766"/>
<dbReference type="InterPro" id="IPR000595">
    <property type="entry name" value="cNMP-bd_dom"/>
</dbReference>
<feature type="domain" description="Cyclic nucleotide-binding" evidence="4">
    <location>
        <begin position="34"/>
        <end position="141"/>
    </location>
</feature>